<evidence type="ECO:0000256" key="8">
    <source>
        <dbReference type="SAM" id="MobiDB-lite"/>
    </source>
</evidence>
<keyword evidence="7" id="KW-0998">Cell outer membrane</keyword>
<dbReference type="InterPro" id="IPR051906">
    <property type="entry name" value="TolC-like"/>
</dbReference>
<feature type="region of interest" description="Disordered" evidence="8">
    <location>
        <begin position="613"/>
        <end position="670"/>
    </location>
</feature>
<dbReference type="AlphaFoldDB" id="A0A517MYE4"/>
<dbReference type="EMBL" id="CP036263">
    <property type="protein sequence ID" value="QDS99912.1"/>
    <property type="molecule type" value="Genomic_DNA"/>
</dbReference>
<organism evidence="10 11">
    <name type="scientific">Adhaeretor mobilis</name>
    <dbReference type="NCBI Taxonomy" id="1930276"/>
    <lineage>
        <taxon>Bacteria</taxon>
        <taxon>Pseudomonadati</taxon>
        <taxon>Planctomycetota</taxon>
        <taxon>Planctomycetia</taxon>
        <taxon>Pirellulales</taxon>
        <taxon>Lacipirellulaceae</taxon>
        <taxon>Adhaeretor</taxon>
    </lineage>
</organism>
<dbReference type="PANTHER" id="PTHR30026">
    <property type="entry name" value="OUTER MEMBRANE PROTEIN TOLC"/>
    <property type="match status" value="1"/>
</dbReference>
<dbReference type="GO" id="GO:0009279">
    <property type="term" value="C:cell outer membrane"/>
    <property type="evidence" value="ECO:0007669"/>
    <property type="project" value="UniProtKB-SubCell"/>
</dbReference>
<keyword evidence="11" id="KW-1185">Reference proteome</keyword>
<dbReference type="GO" id="GO:0015562">
    <property type="term" value="F:efflux transmembrane transporter activity"/>
    <property type="evidence" value="ECO:0007669"/>
    <property type="project" value="InterPro"/>
</dbReference>
<sequence length="670" mass="74618" precursor="true">MRRSVVSIAQSGRFRTRKSRLFLSVLLCLICSSIGQAENDDSILPFIKQEQRRVRYRDPACLPDVYVPLTPPPPTVSSPLPSDADRLLSLDEAIRLALADSEVVRTLAGSIAVSSGRTIYDPAITNNSVDQQRAAFDPQLDVRNTWAQNEPPVAIIDPGDPNRAVFGGIKTENHNVAIDLSQRNLSGGTSSVRFGNDASTFSPGIFALSPQNRYATELSYTQPLLSGSGVLANRVPIVLSRIDTERSFFQFRDSVQELVRGTIEAYWAVVFARTDVWARTIQVEQAEALLKYSEARKKTGFANVTEVAQSQSALAQFRASLISSRANLLTREAALQNMLGIPPSAVDRFVPSTPPTNDRIEFDWNEITQIAQQRRPDLIELKLVIEADQQRLLLAQNQTQPNLDLVALYRWNGLEGEMPNGGRLGTGGNEATDWALGVNFSVPLFLRQERATLRSAQLIVTRDRANLEQGVHNARHLLALNFRNLETFYQQYEAFQEAREAAYIFLKRQLAARELQQPVLLFNVLQALGDWGNSVSQEAQALAQYNTELANLERQSGTILETHGVFFWEDRYCSLGPLWAARQGKLYPRDIRPSKNEPQYPIGDEPAEEFFDLDYSLKRLPPTTDEPAKRSPPPLPLPPAETPQKTPELLPKSSGSATAVLAFPESVARQ</sequence>
<evidence type="ECO:0000256" key="1">
    <source>
        <dbReference type="ARBA" id="ARBA00004442"/>
    </source>
</evidence>
<dbReference type="InterPro" id="IPR003423">
    <property type="entry name" value="OMP_efflux"/>
</dbReference>
<evidence type="ECO:0000256" key="4">
    <source>
        <dbReference type="ARBA" id="ARBA00022452"/>
    </source>
</evidence>
<evidence type="ECO:0000256" key="5">
    <source>
        <dbReference type="ARBA" id="ARBA00022692"/>
    </source>
</evidence>
<feature type="compositionally biased region" description="Pro residues" evidence="8">
    <location>
        <begin position="630"/>
        <end position="641"/>
    </location>
</feature>
<evidence type="ECO:0000256" key="3">
    <source>
        <dbReference type="ARBA" id="ARBA00022448"/>
    </source>
</evidence>
<dbReference type="RefSeq" id="WP_145061062.1">
    <property type="nucleotide sequence ID" value="NZ_CP036263.1"/>
</dbReference>
<feature type="signal peptide" evidence="9">
    <location>
        <begin position="1"/>
        <end position="37"/>
    </location>
</feature>
<keyword evidence="6" id="KW-0472">Membrane</keyword>
<accession>A0A517MYE4</accession>
<dbReference type="OrthoDB" id="229865at2"/>
<evidence type="ECO:0000313" key="11">
    <source>
        <dbReference type="Proteomes" id="UP000319852"/>
    </source>
</evidence>
<dbReference type="Proteomes" id="UP000319852">
    <property type="component" value="Chromosome"/>
</dbReference>
<evidence type="ECO:0000256" key="9">
    <source>
        <dbReference type="SAM" id="SignalP"/>
    </source>
</evidence>
<evidence type="ECO:0000313" key="10">
    <source>
        <dbReference type="EMBL" id="QDS99912.1"/>
    </source>
</evidence>
<dbReference type="SUPFAM" id="SSF56954">
    <property type="entry name" value="Outer membrane efflux proteins (OEP)"/>
    <property type="match status" value="1"/>
</dbReference>
<protein>
    <submittedName>
        <fullName evidence="10">Outer membrane channel protein</fullName>
    </submittedName>
</protein>
<gene>
    <name evidence="10" type="ORF">HG15A2_32430</name>
</gene>
<keyword evidence="4" id="KW-1134">Transmembrane beta strand</keyword>
<feature type="chain" id="PRO_5021798697" evidence="9">
    <location>
        <begin position="38"/>
        <end position="670"/>
    </location>
</feature>
<comment type="similarity">
    <text evidence="2">Belongs to the outer membrane factor (OMF) (TC 1.B.17) family.</text>
</comment>
<evidence type="ECO:0000256" key="7">
    <source>
        <dbReference type="ARBA" id="ARBA00023237"/>
    </source>
</evidence>
<dbReference type="PANTHER" id="PTHR30026:SF23">
    <property type="entry name" value="TO APRF-PUTATIVE OUTER MEMBRANE EFFLUX PROTEIN OR SECRETED ALKALINE PHOSPHATASE-RELATED"/>
    <property type="match status" value="1"/>
</dbReference>
<dbReference type="KEGG" id="amob:HG15A2_32430"/>
<keyword evidence="9" id="KW-0732">Signal</keyword>
<evidence type="ECO:0000256" key="2">
    <source>
        <dbReference type="ARBA" id="ARBA00007613"/>
    </source>
</evidence>
<evidence type="ECO:0000256" key="6">
    <source>
        <dbReference type="ARBA" id="ARBA00023136"/>
    </source>
</evidence>
<keyword evidence="5" id="KW-0812">Transmembrane</keyword>
<dbReference type="GO" id="GO:0015288">
    <property type="term" value="F:porin activity"/>
    <property type="evidence" value="ECO:0007669"/>
    <property type="project" value="TreeGrafter"/>
</dbReference>
<dbReference type="GO" id="GO:1990281">
    <property type="term" value="C:efflux pump complex"/>
    <property type="evidence" value="ECO:0007669"/>
    <property type="project" value="TreeGrafter"/>
</dbReference>
<proteinExistence type="inferred from homology"/>
<dbReference type="Pfam" id="PF02321">
    <property type="entry name" value="OEP"/>
    <property type="match status" value="2"/>
</dbReference>
<reference evidence="10 11" key="1">
    <citation type="submission" date="2019-02" db="EMBL/GenBank/DDBJ databases">
        <title>Deep-cultivation of Planctomycetes and their phenomic and genomic characterization uncovers novel biology.</title>
        <authorList>
            <person name="Wiegand S."/>
            <person name="Jogler M."/>
            <person name="Boedeker C."/>
            <person name="Pinto D."/>
            <person name="Vollmers J."/>
            <person name="Rivas-Marin E."/>
            <person name="Kohn T."/>
            <person name="Peeters S.H."/>
            <person name="Heuer A."/>
            <person name="Rast P."/>
            <person name="Oberbeckmann S."/>
            <person name="Bunk B."/>
            <person name="Jeske O."/>
            <person name="Meyerdierks A."/>
            <person name="Storesund J.E."/>
            <person name="Kallscheuer N."/>
            <person name="Luecker S."/>
            <person name="Lage O.M."/>
            <person name="Pohl T."/>
            <person name="Merkel B.J."/>
            <person name="Hornburger P."/>
            <person name="Mueller R.-W."/>
            <person name="Bruemmer F."/>
            <person name="Labrenz M."/>
            <person name="Spormann A.M."/>
            <person name="Op den Camp H."/>
            <person name="Overmann J."/>
            <person name="Amann R."/>
            <person name="Jetten M.S.M."/>
            <person name="Mascher T."/>
            <person name="Medema M.H."/>
            <person name="Devos D.P."/>
            <person name="Kaster A.-K."/>
            <person name="Ovreas L."/>
            <person name="Rohde M."/>
            <person name="Galperin M.Y."/>
            <person name="Jogler C."/>
        </authorList>
    </citation>
    <scope>NUCLEOTIDE SEQUENCE [LARGE SCALE GENOMIC DNA]</scope>
    <source>
        <strain evidence="10 11">HG15A2</strain>
    </source>
</reference>
<name>A0A517MYE4_9BACT</name>
<dbReference type="Gene3D" id="1.20.1600.10">
    <property type="entry name" value="Outer membrane efflux proteins (OEP)"/>
    <property type="match status" value="1"/>
</dbReference>
<keyword evidence="3" id="KW-0813">Transport</keyword>
<comment type="subcellular location">
    <subcellularLocation>
        <location evidence="1">Cell outer membrane</location>
    </subcellularLocation>
</comment>